<dbReference type="GO" id="GO:0000463">
    <property type="term" value="P:maturation of LSU-rRNA from tricistronic rRNA transcript (SSU-rRNA, 5.8S rRNA, LSU-rRNA)"/>
    <property type="evidence" value="ECO:0007669"/>
    <property type="project" value="TreeGrafter"/>
</dbReference>
<dbReference type="GO" id="GO:0005730">
    <property type="term" value="C:nucleolus"/>
    <property type="evidence" value="ECO:0007669"/>
    <property type="project" value="TreeGrafter"/>
</dbReference>
<name>A0AA38MIQ8_9CUCU</name>
<feature type="region of interest" description="Disordered" evidence="1">
    <location>
        <begin position="1"/>
        <end position="49"/>
    </location>
</feature>
<evidence type="ECO:0000256" key="1">
    <source>
        <dbReference type="SAM" id="MobiDB-lite"/>
    </source>
</evidence>
<proteinExistence type="predicted"/>
<comment type="caution">
    <text evidence="3">The sequence shown here is derived from an EMBL/GenBank/DDBJ whole genome shotgun (WGS) entry which is preliminary data.</text>
</comment>
<dbReference type="InterPro" id="IPR039844">
    <property type="entry name" value="URB1"/>
</dbReference>
<protein>
    <recommendedName>
        <fullName evidence="2">URB1 N-terminal domain-containing protein</fullName>
    </recommendedName>
</protein>
<evidence type="ECO:0000313" key="4">
    <source>
        <dbReference type="Proteomes" id="UP001168821"/>
    </source>
</evidence>
<reference evidence="3" key="1">
    <citation type="journal article" date="2023" name="G3 (Bethesda)">
        <title>Whole genome assemblies of Zophobas morio and Tenebrio molitor.</title>
        <authorList>
            <person name="Kaur S."/>
            <person name="Stinson S.A."/>
            <person name="diCenzo G.C."/>
        </authorList>
    </citation>
    <scope>NUCLEOTIDE SEQUENCE</scope>
    <source>
        <strain evidence="3">QUZm001</strain>
    </source>
</reference>
<feature type="domain" description="URB1 N-terminal" evidence="2">
    <location>
        <begin position="97"/>
        <end position="391"/>
    </location>
</feature>
<gene>
    <name evidence="3" type="ORF">Zmor_009624</name>
</gene>
<feature type="compositionally biased region" description="Polar residues" evidence="1">
    <location>
        <begin position="19"/>
        <end position="28"/>
    </location>
</feature>
<sequence length="1288" mass="146641">MEKETSAKTAPQDAPKRPLSSTETTKQPPSKKVRLSSTGKDFRKQLKSDQKTQVMQRFLQQTDDETIECVRSYLEHGGSSLEILQTMEGESGVSPVVAFDVVNRVLLQIGTKLPQYQNAAYDACRYLLNTYLTQINKMLGLSSSMKERVVTLKLLTTMVTFSAVLAKDVLLNVNFNPTNLELLTKVGEGKNEARAALIHFITAYLVDGHFPTLSVLLEKKGLMTSIIRGLQFDRADVVVLVVTAMTNHILENPSVSKTVKMKTFSTPVVKDIVNLYNWKGPVGLADHKKHKIVAVDEVEKSKVNEAVHAFLLVLCTSHKFGVIFKDPALGLGRRQNNLMFTVLESLERPWEHSYAGELVIKICRACPDLAKTVWSSVKTFLEPRWTEKWLKTINFAHKLVDEFEPDCIDFAVDNLTVHQLTHVITILTSPLSILKTLIPESRRFDKPVTKYHVLTLLLKMATSMEGFLKRAKTWTHVNYPDLSSSLGDYVQRNFPDVQVILSDWDEVCDDLRICDHLDVALDLLEKYKVLSPKATEEWSLTFDVREFLARSQQVIDDDNLKRLQVKAVRFFMDLEPALFKSQTDLFRNVVLFSLEYYHEAQDVKVLTVLKQLLKNSGVFDGFLHEVDFWIDGVLNLKNYDPNVAVFLYDLVQKSEENASYHQKLFEFKKANFSVMVLNLVDHFNGGEVSKSVKNYLNFVVLNIFHVQDDPSSLVQVMGKFQHVSDVVINYMVNWNSLEAVALGKCKGKLTDQLHSFSQNFLQGVLEIVDFDLYPNCRLYLLNAVIFYVTRLVKADALKDSQKKNCLKFWEYVVSGEDCRYVEAVLGNVTLLENFTIFVVDNFSTKFVLGVVKSLKSVIVEDYLVHFRRKIVSTILKIFRKPENYQDRAVSIEVLEIIALDYDQCSKLVTKFVNSLENKKFHPVVCYCLNRMTELGGNYTQQPLDNDTIKELSRFYTFLAREQSPNLNLLSSSFLNYLKIFPHNVDGVDADIFSSIIALPEFNKDNLCLCEFLLDRKPDYKLIFETHLDEICSKRGLILSLLDVAVKLYEHDDATLEKIYTKLEPHLLKALQKPHKAGQHFQTRYRSVGVLVDKFMKTDGFGHQVQKFETTELFHVYLLKKVFDKVDKSGKVLGNMVMTFVHLVMGLLKQKSGTKDNLGDVGAVVVGFLRQNRDVEVVGLSGSEALRTFCKLCLKHGVGGDGVLVTMLTELVYLCVVEDEGKLILEMLLSHSQFLDVVLGDNKKLEVLGLWKAICTKWPQFMERNHVPILLSAYKGTKAETTTLSLLKM</sequence>
<dbReference type="Pfam" id="PF11707">
    <property type="entry name" value="Npa1"/>
    <property type="match status" value="1"/>
</dbReference>
<dbReference type="InterPro" id="IPR021714">
    <property type="entry name" value="URB1_N"/>
</dbReference>
<dbReference type="PANTHER" id="PTHR13500:SF0">
    <property type="entry name" value="NUCLEOLAR PRE-RIBOSOMAL-ASSOCIATED PROTEIN 1"/>
    <property type="match status" value="1"/>
</dbReference>
<feature type="compositionally biased region" description="Basic and acidic residues" evidence="1">
    <location>
        <begin position="40"/>
        <end position="49"/>
    </location>
</feature>
<dbReference type="GO" id="GO:0000466">
    <property type="term" value="P:maturation of 5.8S rRNA from tricistronic rRNA transcript (SSU-rRNA, 5.8S rRNA, LSU-rRNA)"/>
    <property type="evidence" value="ECO:0007669"/>
    <property type="project" value="TreeGrafter"/>
</dbReference>
<accession>A0AA38MIQ8</accession>
<evidence type="ECO:0000313" key="3">
    <source>
        <dbReference type="EMBL" id="KAJ3657846.1"/>
    </source>
</evidence>
<dbReference type="PANTHER" id="PTHR13500">
    <property type="entry name" value="NUCLEOLAR PRERIBOSOMAL-ASSOCIATED PROTEIN 1"/>
    <property type="match status" value="1"/>
</dbReference>
<keyword evidence="4" id="KW-1185">Reference proteome</keyword>
<evidence type="ECO:0000259" key="2">
    <source>
        <dbReference type="Pfam" id="PF11707"/>
    </source>
</evidence>
<dbReference type="Proteomes" id="UP001168821">
    <property type="component" value="Unassembled WGS sequence"/>
</dbReference>
<organism evidence="3 4">
    <name type="scientific">Zophobas morio</name>
    <dbReference type="NCBI Taxonomy" id="2755281"/>
    <lineage>
        <taxon>Eukaryota</taxon>
        <taxon>Metazoa</taxon>
        <taxon>Ecdysozoa</taxon>
        <taxon>Arthropoda</taxon>
        <taxon>Hexapoda</taxon>
        <taxon>Insecta</taxon>
        <taxon>Pterygota</taxon>
        <taxon>Neoptera</taxon>
        <taxon>Endopterygota</taxon>
        <taxon>Coleoptera</taxon>
        <taxon>Polyphaga</taxon>
        <taxon>Cucujiformia</taxon>
        <taxon>Tenebrionidae</taxon>
        <taxon>Zophobas</taxon>
    </lineage>
</organism>
<dbReference type="EMBL" id="JALNTZ010000003">
    <property type="protein sequence ID" value="KAJ3657846.1"/>
    <property type="molecule type" value="Genomic_DNA"/>
</dbReference>